<organism evidence="1 2">
    <name type="scientific">Pistacia integerrima</name>
    <dbReference type="NCBI Taxonomy" id="434235"/>
    <lineage>
        <taxon>Eukaryota</taxon>
        <taxon>Viridiplantae</taxon>
        <taxon>Streptophyta</taxon>
        <taxon>Embryophyta</taxon>
        <taxon>Tracheophyta</taxon>
        <taxon>Spermatophyta</taxon>
        <taxon>Magnoliopsida</taxon>
        <taxon>eudicotyledons</taxon>
        <taxon>Gunneridae</taxon>
        <taxon>Pentapetalae</taxon>
        <taxon>rosids</taxon>
        <taxon>malvids</taxon>
        <taxon>Sapindales</taxon>
        <taxon>Anacardiaceae</taxon>
        <taxon>Pistacia</taxon>
    </lineage>
</organism>
<protein>
    <submittedName>
        <fullName evidence="1">Uncharacterized protein</fullName>
    </submittedName>
</protein>
<sequence>MLDLSFQLERLSYRHQTRLETRKVDSPDSSTSTFLSRFNDSKNSITSHLQTTTDPSRLPDISALEKLIAENSYSLPSYEELFGGVDGVCGGGEAFGGSDGGDGDKFDGEGGLVDGLAIGGRGEFVCRVNTGGGGGELLGGLDISDGGDDELVSGLDATGGGEGGAGVDVNGRGDVFRGGGGEIGGCAGGDGVEGVDGSSGFALGSEGIEEDLEAAALSNERGNKGNANDFKWLRDVQSPNWSVLSEDKRLGTVDLADLGRGNGAS</sequence>
<comment type="caution">
    <text evidence="1">The sequence shown here is derived from an EMBL/GenBank/DDBJ whole genome shotgun (WGS) entry which is preliminary data.</text>
</comment>
<name>A0ACC0ZAU6_9ROSI</name>
<dbReference type="Proteomes" id="UP001163603">
    <property type="component" value="Chromosome 2"/>
</dbReference>
<dbReference type="EMBL" id="CM047737">
    <property type="protein sequence ID" value="KAJ0048313.1"/>
    <property type="molecule type" value="Genomic_DNA"/>
</dbReference>
<reference evidence="2" key="1">
    <citation type="journal article" date="2023" name="G3 (Bethesda)">
        <title>Genome assembly and association tests identify interacting loci associated with vigor, precocity, and sex in interspecific pistachio rootstocks.</title>
        <authorList>
            <person name="Palmer W."/>
            <person name="Jacygrad E."/>
            <person name="Sagayaradj S."/>
            <person name="Cavanaugh K."/>
            <person name="Han R."/>
            <person name="Bertier L."/>
            <person name="Beede B."/>
            <person name="Kafkas S."/>
            <person name="Golino D."/>
            <person name="Preece J."/>
            <person name="Michelmore R."/>
        </authorList>
    </citation>
    <scope>NUCLEOTIDE SEQUENCE [LARGE SCALE GENOMIC DNA]</scope>
</reference>
<gene>
    <name evidence="1" type="ORF">Pint_16660</name>
</gene>
<proteinExistence type="predicted"/>
<evidence type="ECO:0000313" key="2">
    <source>
        <dbReference type="Proteomes" id="UP001163603"/>
    </source>
</evidence>
<evidence type="ECO:0000313" key="1">
    <source>
        <dbReference type="EMBL" id="KAJ0048313.1"/>
    </source>
</evidence>
<keyword evidence="2" id="KW-1185">Reference proteome</keyword>
<accession>A0ACC0ZAU6</accession>